<reference evidence="1" key="1">
    <citation type="journal article" date="2014" name="Nat. Commun.">
        <title>The tobacco genome sequence and its comparison with those of tomato and potato.</title>
        <authorList>
            <person name="Sierro N."/>
            <person name="Battey J.N."/>
            <person name="Ouadi S."/>
            <person name="Bakaher N."/>
            <person name="Bovet L."/>
            <person name="Willig A."/>
            <person name="Goepfert S."/>
            <person name="Peitsch M.C."/>
            <person name="Ivanov N.V."/>
        </authorList>
    </citation>
    <scope>NUCLEOTIDE SEQUENCE [LARGE SCALE GENOMIC DNA]</scope>
</reference>
<dbReference type="RefSeq" id="XP_075111673.1">
    <property type="nucleotide sequence ID" value="XM_075255572.1"/>
</dbReference>
<reference evidence="2" key="2">
    <citation type="submission" date="2025-08" db="UniProtKB">
        <authorList>
            <consortium name="RefSeq"/>
        </authorList>
    </citation>
    <scope>IDENTIFICATION</scope>
    <source>
        <tissue evidence="2">Leaf</tissue>
    </source>
</reference>
<sequence>MDLIEHQIMWHPRTGSSLFWYDNWTGLGALYFLVPQEFGVNESVHKVWDVIEGGEWNAERLFQILPEEYAEHIIEIIQPPIEQGVLDVPCWMLESRGFFSVRTTWDYLRRRSEPMSACWKIWVKGLPFKIVFFMWKVWRNKLPLDAFFRRLGYLMASKCWCCVEPKEETTQHMFFTSYATNKVWKYYLGYAGIATEGLTLHQAIIKCWTADVVPRLKPIIQALPSVIVCELWKRRNSYKYGDAVTINKVIYQISTTMQSLIKVRKLGVQQVPHRWPDT</sequence>
<evidence type="ECO:0000313" key="1">
    <source>
        <dbReference type="Proteomes" id="UP000790787"/>
    </source>
</evidence>
<evidence type="ECO:0000313" key="2">
    <source>
        <dbReference type="RefSeq" id="XP_075111673.1"/>
    </source>
</evidence>
<accession>A0AC58UQA4</accession>
<keyword evidence="1" id="KW-1185">Reference proteome</keyword>
<name>A0AC58UQA4_TOBAC</name>
<organism evidence="1 2">
    <name type="scientific">Nicotiana tabacum</name>
    <name type="common">Common tobacco</name>
    <dbReference type="NCBI Taxonomy" id="4097"/>
    <lineage>
        <taxon>Eukaryota</taxon>
        <taxon>Viridiplantae</taxon>
        <taxon>Streptophyta</taxon>
        <taxon>Embryophyta</taxon>
        <taxon>Tracheophyta</taxon>
        <taxon>Spermatophyta</taxon>
        <taxon>Magnoliopsida</taxon>
        <taxon>eudicotyledons</taxon>
        <taxon>Gunneridae</taxon>
        <taxon>Pentapetalae</taxon>
        <taxon>asterids</taxon>
        <taxon>lamiids</taxon>
        <taxon>Solanales</taxon>
        <taxon>Solanaceae</taxon>
        <taxon>Nicotianoideae</taxon>
        <taxon>Nicotianeae</taxon>
        <taxon>Nicotiana</taxon>
    </lineage>
</organism>
<proteinExistence type="predicted"/>
<protein>
    <submittedName>
        <fullName evidence="2">Uncharacterized protein LOC142181904</fullName>
    </submittedName>
</protein>
<dbReference type="Proteomes" id="UP000790787">
    <property type="component" value="Chromosome 6"/>
</dbReference>
<gene>
    <name evidence="2" type="primary">LOC142181904</name>
</gene>